<dbReference type="InterPro" id="IPR027450">
    <property type="entry name" value="AlkB-like"/>
</dbReference>
<evidence type="ECO:0000313" key="11">
    <source>
        <dbReference type="Proteomes" id="UP000233435"/>
    </source>
</evidence>
<evidence type="ECO:0000256" key="8">
    <source>
        <dbReference type="ARBA" id="ARBA00023204"/>
    </source>
</evidence>
<comment type="caution">
    <text evidence="10">The sequence shown here is derived from an EMBL/GenBank/DDBJ whole genome shotgun (WGS) entry which is preliminary data.</text>
</comment>
<dbReference type="AlphaFoldDB" id="A0A2N3HF85"/>
<dbReference type="InterPro" id="IPR037151">
    <property type="entry name" value="AlkB-like_sf"/>
</dbReference>
<dbReference type="Pfam" id="PF13532">
    <property type="entry name" value="2OG-FeII_Oxy_2"/>
    <property type="match status" value="1"/>
</dbReference>
<dbReference type="Gene3D" id="2.60.120.590">
    <property type="entry name" value="Alpha-ketoglutarate-dependent dioxygenase AlkB-like"/>
    <property type="match status" value="1"/>
</dbReference>
<keyword evidence="4" id="KW-0460">Magnesium</keyword>
<dbReference type="OrthoDB" id="190276at2"/>
<evidence type="ECO:0000256" key="7">
    <source>
        <dbReference type="ARBA" id="ARBA00023004"/>
    </source>
</evidence>
<keyword evidence="5 10" id="KW-0223">Dioxygenase</keyword>
<keyword evidence="11" id="KW-1185">Reference proteome</keyword>
<dbReference type="GO" id="GO:0140097">
    <property type="term" value="F:catalytic activity, acting on DNA"/>
    <property type="evidence" value="ECO:0007669"/>
    <property type="project" value="UniProtKB-ARBA"/>
</dbReference>
<dbReference type="EMBL" id="PJEO01000056">
    <property type="protein sequence ID" value="PKQ43625.1"/>
    <property type="molecule type" value="Genomic_DNA"/>
</dbReference>
<organism evidence="10 11">
    <name type="scientific">Confluentibacter flavum</name>
    <dbReference type="NCBI Taxonomy" id="1909700"/>
    <lineage>
        <taxon>Bacteria</taxon>
        <taxon>Pseudomonadati</taxon>
        <taxon>Bacteroidota</taxon>
        <taxon>Flavobacteriia</taxon>
        <taxon>Flavobacteriales</taxon>
        <taxon>Flavobacteriaceae</taxon>
        <taxon>Confluentibacter</taxon>
    </lineage>
</organism>
<evidence type="ECO:0000256" key="5">
    <source>
        <dbReference type="ARBA" id="ARBA00022964"/>
    </source>
</evidence>
<dbReference type="GO" id="GO:0016705">
    <property type="term" value="F:oxidoreductase activity, acting on paired donors, with incorporation or reduction of molecular oxygen"/>
    <property type="evidence" value="ECO:0007669"/>
    <property type="project" value="UniProtKB-ARBA"/>
</dbReference>
<comment type="cofactor">
    <cofactor evidence="1">
        <name>Fe(2+)</name>
        <dbReference type="ChEBI" id="CHEBI:29033"/>
    </cofactor>
</comment>
<gene>
    <name evidence="10" type="ORF">CSW08_16590</name>
</gene>
<protein>
    <submittedName>
        <fullName evidence="10">Alpha-ketoglutarate-dependent dioxygenase AlkB</fullName>
    </submittedName>
</protein>
<evidence type="ECO:0000256" key="6">
    <source>
        <dbReference type="ARBA" id="ARBA00023002"/>
    </source>
</evidence>
<dbReference type="PROSITE" id="PS51471">
    <property type="entry name" value="FE2OG_OXY"/>
    <property type="match status" value="1"/>
</dbReference>
<evidence type="ECO:0000256" key="2">
    <source>
        <dbReference type="ARBA" id="ARBA00022723"/>
    </source>
</evidence>
<dbReference type="Proteomes" id="UP000233435">
    <property type="component" value="Unassembled WGS sequence"/>
</dbReference>
<dbReference type="PANTHER" id="PTHR31212:SF4">
    <property type="entry name" value="ALPHA-KETOGLUTARATE-DEPENDENT DIOXYGENASE ALKB HOMOLOG 3"/>
    <property type="match status" value="1"/>
</dbReference>
<evidence type="ECO:0000256" key="4">
    <source>
        <dbReference type="ARBA" id="ARBA00022842"/>
    </source>
</evidence>
<dbReference type="GO" id="GO:0006307">
    <property type="term" value="P:DNA alkylation repair"/>
    <property type="evidence" value="ECO:0007669"/>
    <property type="project" value="InterPro"/>
</dbReference>
<sequence>MDAFNSANSHNERIVIRNGEILHIRNFFDKELSDHYLNVLLESIDWKQEKMNMYGKELLFPRLSAWYGDSDKPYAFSGITLQPIEWSTDLLEIKRQVESKVNVTFNSVLLNRYRHGNDSISWHSDSEKELGKNPVIASVNFGATRIFQLRHIQTKEKIAIELSHGSLLIMLGELQHFWQHQIPKTKKVVGERINLTFRVIK</sequence>
<dbReference type="GO" id="GO:0032451">
    <property type="term" value="F:demethylase activity"/>
    <property type="evidence" value="ECO:0007669"/>
    <property type="project" value="UniProtKB-ARBA"/>
</dbReference>
<reference evidence="10 11" key="1">
    <citation type="submission" date="2017-12" db="EMBL/GenBank/DDBJ databases">
        <title>Confluentibacter flavum sp. nov., isolated from the saline lake.</title>
        <authorList>
            <person name="Yu L."/>
        </authorList>
    </citation>
    <scope>NUCLEOTIDE SEQUENCE [LARGE SCALE GENOMIC DNA]</scope>
    <source>
        <strain evidence="10 11">3B</strain>
    </source>
</reference>
<dbReference type="GO" id="GO:0046872">
    <property type="term" value="F:metal ion binding"/>
    <property type="evidence" value="ECO:0007669"/>
    <property type="project" value="UniProtKB-KW"/>
</dbReference>
<name>A0A2N3HF85_9FLAO</name>
<keyword evidence="8" id="KW-0234">DNA repair</keyword>
<keyword evidence="7" id="KW-0408">Iron</keyword>
<keyword evidence="6" id="KW-0560">Oxidoreductase</keyword>
<dbReference type="GO" id="GO:0051213">
    <property type="term" value="F:dioxygenase activity"/>
    <property type="evidence" value="ECO:0007669"/>
    <property type="project" value="UniProtKB-KW"/>
</dbReference>
<keyword evidence="2" id="KW-0479">Metal-binding</keyword>
<dbReference type="InterPro" id="IPR005123">
    <property type="entry name" value="Oxoglu/Fe-dep_dioxygenase_dom"/>
</dbReference>
<evidence type="ECO:0000256" key="3">
    <source>
        <dbReference type="ARBA" id="ARBA00022763"/>
    </source>
</evidence>
<dbReference type="RefSeq" id="WP_106661042.1">
    <property type="nucleotide sequence ID" value="NZ_PJEO01000056.1"/>
</dbReference>
<feature type="domain" description="Fe2OG dioxygenase" evidence="9">
    <location>
        <begin position="104"/>
        <end position="201"/>
    </location>
</feature>
<keyword evidence="3" id="KW-0227">DNA damage</keyword>
<proteinExistence type="predicted"/>
<dbReference type="InterPro" id="IPR032854">
    <property type="entry name" value="ALKBH3"/>
</dbReference>
<dbReference type="FunFam" id="2.60.120.590:FF:000004">
    <property type="entry name" value="DNA oxidative demethylase ALKBH2"/>
    <property type="match status" value="1"/>
</dbReference>
<evidence type="ECO:0000313" key="10">
    <source>
        <dbReference type="EMBL" id="PKQ43625.1"/>
    </source>
</evidence>
<accession>A0A2N3HF85</accession>
<evidence type="ECO:0000259" key="9">
    <source>
        <dbReference type="PROSITE" id="PS51471"/>
    </source>
</evidence>
<dbReference type="SUPFAM" id="SSF51197">
    <property type="entry name" value="Clavaminate synthase-like"/>
    <property type="match status" value="1"/>
</dbReference>
<dbReference type="GO" id="GO:0016787">
    <property type="term" value="F:hydrolase activity"/>
    <property type="evidence" value="ECO:0007669"/>
    <property type="project" value="UniProtKB-ARBA"/>
</dbReference>
<dbReference type="PANTHER" id="PTHR31212">
    <property type="entry name" value="ALPHA-KETOGLUTARATE-DEPENDENT DIOXYGENASE ALKB HOMOLOG 3"/>
    <property type="match status" value="1"/>
</dbReference>
<evidence type="ECO:0000256" key="1">
    <source>
        <dbReference type="ARBA" id="ARBA00001954"/>
    </source>
</evidence>